<dbReference type="PANTHER" id="PTHR42714:SF2">
    <property type="entry name" value="TRNA MODIFICATION GTPASE GTPBP3, MITOCHONDRIAL"/>
    <property type="match status" value="1"/>
</dbReference>
<keyword evidence="2 7" id="KW-0819">tRNA processing</keyword>
<dbReference type="AlphaFoldDB" id="A0A9D1PTC3"/>
<evidence type="ECO:0000256" key="3">
    <source>
        <dbReference type="ARBA" id="ARBA00022741"/>
    </source>
</evidence>
<feature type="binding site" evidence="7">
    <location>
        <position position="253"/>
    </location>
    <ligand>
        <name>K(+)</name>
        <dbReference type="ChEBI" id="CHEBI:29103"/>
    </ligand>
</feature>
<dbReference type="InterPro" id="IPR031168">
    <property type="entry name" value="G_TrmE"/>
</dbReference>
<reference evidence="12" key="1">
    <citation type="journal article" date="2021" name="PeerJ">
        <title>Extensive microbial diversity within the chicken gut microbiome revealed by metagenomics and culture.</title>
        <authorList>
            <person name="Gilroy R."/>
            <person name="Ravi A."/>
            <person name="Getino M."/>
            <person name="Pursley I."/>
            <person name="Horton D.L."/>
            <person name="Alikhan N.F."/>
            <person name="Baker D."/>
            <person name="Gharbi K."/>
            <person name="Hall N."/>
            <person name="Watson M."/>
            <person name="Adriaenssens E.M."/>
            <person name="Foster-Nyarko E."/>
            <person name="Jarju S."/>
            <person name="Secka A."/>
            <person name="Antonio M."/>
            <person name="Oren A."/>
            <person name="Chaudhuri R.R."/>
            <person name="La Ragione R."/>
            <person name="Hildebrand F."/>
            <person name="Pallen M.J."/>
        </authorList>
    </citation>
    <scope>NUCLEOTIDE SEQUENCE</scope>
    <source>
        <strain evidence="12">Gambia11-129</strain>
    </source>
</reference>
<sequence length="437" mass="47966">MTGYTTGEPIYALATPYAPSALAVVRTSGDKCIEMIAPLFSRKKKLLESESNSLLHGFMKDREGNRIDEVVLSVYRASHGYTKEEAVEITMHGSLPAIARLSRALESAGFRQALKGEFTYRAFMNGSMDLTEAEAVEEIVSAKTENAQKDALERLTGSLSSALVDIKERILNILASLEVYLDYAEDEIIDEWSYPKSEVEDIIEKLERIVSTYSSSRLYQDGAMVVLAGAANAGKSSLFNTLLKENRAIVSSVPGTTRDYIEASVIINGIFCRLYDTAGLRDTEEEIESEGIKRSLSLIDKADLILYITDGSDASLPQETDRVKVIFSKSDISKKEGLSFSSITGEGIKDVTSLIFRCLVSGRKRDESVPSINSERQKEDLERCIAILKESMSMAGASEDIMALCFQSALSSLEGLLGTVTTDDVLDRLFSSFCLGK</sequence>
<feature type="domain" description="GTP-binding protein TrmE N-terminal" evidence="10">
    <location>
        <begin position="10"/>
        <end position="126"/>
    </location>
</feature>
<evidence type="ECO:0000313" key="12">
    <source>
        <dbReference type="EMBL" id="HIV98246.1"/>
    </source>
</evidence>
<evidence type="ECO:0000256" key="6">
    <source>
        <dbReference type="ARBA" id="ARBA00023134"/>
    </source>
</evidence>
<evidence type="ECO:0000313" key="13">
    <source>
        <dbReference type="Proteomes" id="UP000823936"/>
    </source>
</evidence>
<keyword evidence="3 7" id="KW-0547">Nucleotide-binding</keyword>
<dbReference type="SUPFAM" id="SSF52540">
    <property type="entry name" value="P-loop containing nucleoside triphosphate hydrolases"/>
    <property type="match status" value="1"/>
</dbReference>
<dbReference type="GO" id="GO:0005525">
    <property type="term" value="F:GTP binding"/>
    <property type="evidence" value="ECO:0007669"/>
    <property type="project" value="UniProtKB-UniRule"/>
</dbReference>
<dbReference type="PANTHER" id="PTHR42714">
    <property type="entry name" value="TRNA MODIFICATION GTPASE GTPBP3"/>
    <property type="match status" value="1"/>
</dbReference>
<dbReference type="Gene3D" id="3.30.1360.120">
    <property type="entry name" value="Probable tRNA modification gtpase trme, domain 1"/>
    <property type="match status" value="1"/>
</dbReference>
<dbReference type="InterPro" id="IPR018948">
    <property type="entry name" value="GTP-bd_TrmE_N"/>
</dbReference>
<dbReference type="GO" id="GO:0003924">
    <property type="term" value="F:GTPase activity"/>
    <property type="evidence" value="ECO:0007669"/>
    <property type="project" value="UniProtKB-UniRule"/>
</dbReference>
<proteinExistence type="inferred from homology"/>
<evidence type="ECO:0000256" key="2">
    <source>
        <dbReference type="ARBA" id="ARBA00022694"/>
    </source>
</evidence>
<comment type="caution">
    <text evidence="7">Lacks conserved residue(s) required for the propagation of feature annotation.</text>
</comment>
<dbReference type="GO" id="GO:0002098">
    <property type="term" value="P:tRNA wobble uridine modification"/>
    <property type="evidence" value="ECO:0007669"/>
    <property type="project" value="TreeGrafter"/>
</dbReference>
<keyword evidence="5 7" id="KW-0630">Potassium</keyword>
<dbReference type="CDD" id="cd14858">
    <property type="entry name" value="TrmE_N"/>
    <property type="match status" value="1"/>
</dbReference>
<dbReference type="Pfam" id="PF10396">
    <property type="entry name" value="TrmE_N"/>
    <property type="match status" value="1"/>
</dbReference>
<dbReference type="HAMAP" id="MF_00379">
    <property type="entry name" value="GTPase_MnmE"/>
    <property type="match status" value="1"/>
</dbReference>
<evidence type="ECO:0000259" key="9">
    <source>
        <dbReference type="Pfam" id="PF01926"/>
    </source>
</evidence>
<dbReference type="SUPFAM" id="SSF103025">
    <property type="entry name" value="Folate-binding domain"/>
    <property type="match status" value="1"/>
</dbReference>
<feature type="binding site" evidence="7">
    <location>
        <begin position="232"/>
        <end position="237"/>
    </location>
    <ligand>
        <name>GTP</name>
        <dbReference type="ChEBI" id="CHEBI:37565"/>
    </ligand>
</feature>
<feature type="domain" description="G" evidence="9">
    <location>
        <begin position="225"/>
        <end position="319"/>
    </location>
</feature>
<dbReference type="EMBL" id="DXHU01000003">
    <property type="protein sequence ID" value="HIV98246.1"/>
    <property type="molecule type" value="Genomic_DNA"/>
</dbReference>
<evidence type="ECO:0000259" key="10">
    <source>
        <dbReference type="Pfam" id="PF10396"/>
    </source>
</evidence>
<gene>
    <name evidence="7 12" type="primary">mnmE</name>
    <name evidence="7" type="synonym">trmE</name>
    <name evidence="12" type="ORF">IAB12_00490</name>
</gene>
<organism evidence="12 13">
    <name type="scientific">Candidatus Ornithospirochaeta avicola</name>
    <dbReference type="NCBI Taxonomy" id="2840896"/>
    <lineage>
        <taxon>Bacteria</taxon>
        <taxon>Pseudomonadati</taxon>
        <taxon>Spirochaetota</taxon>
        <taxon>Spirochaetia</taxon>
        <taxon>Spirochaetales</taxon>
        <taxon>Spirochaetaceae</taxon>
        <taxon>Spirochaetaceae incertae sedis</taxon>
        <taxon>Candidatus Ornithospirochaeta</taxon>
    </lineage>
</organism>
<dbReference type="InterPro" id="IPR027417">
    <property type="entry name" value="P-loop_NTPase"/>
</dbReference>
<keyword evidence="7" id="KW-0479">Metal-binding</keyword>
<comment type="cofactor">
    <cofactor evidence="7">
        <name>K(+)</name>
        <dbReference type="ChEBI" id="CHEBI:29103"/>
    </cofactor>
    <text evidence="7">Binds 1 potassium ion per subunit.</text>
</comment>
<evidence type="ECO:0000259" key="11">
    <source>
        <dbReference type="Pfam" id="PF12631"/>
    </source>
</evidence>
<feature type="binding site" evidence="7">
    <location>
        <position position="256"/>
    </location>
    <ligand>
        <name>K(+)</name>
        <dbReference type="ChEBI" id="CHEBI:29103"/>
    </ligand>
</feature>
<dbReference type="InterPro" id="IPR006073">
    <property type="entry name" value="GTP-bd"/>
</dbReference>
<name>A0A9D1PTC3_9SPIO</name>
<feature type="binding site" evidence="7">
    <location>
        <begin position="251"/>
        <end position="257"/>
    </location>
    <ligand>
        <name>GTP</name>
        <dbReference type="ChEBI" id="CHEBI:37565"/>
    </ligand>
</feature>
<keyword evidence="7" id="KW-0378">Hydrolase</keyword>
<dbReference type="GO" id="GO:0030488">
    <property type="term" value="P:tRNA methylation"/>
    <property type="evidence" value="ECO:0007669"/>
    <property type="project" value="TreeGrafter"/>
</dbReference>
<dbReference type="EC" id="3.6.-.-" evidence="7"/>
<dbReference type="SUPFAM" id="SSF116878">
    <property type="entry name" value="TrmE connector domain"/>
    <property type="match status" value="1"/>
</dbReference>
<dbReference type="InterPro" id="IPR027266">
    <property type="entry name" value="TrmE/GcvT-like"/>
</dbReference>
<dbReference type="GO" id="GO:0005737">
    <property type="term" value="C:cytoplasm"/>
    <property type="evidence" value="ECO:0007669"/>
    <property type="project" value="UniProtKB-SubCell"/>
</dbReference>
<dbReference type="InterPro" id="IPR005225">
    <property type="entry name" value="Small_GTP-bd"/>
</dbReference>
<dbReference type="NCBIfam" id="TIGR00450">
    <property type="entry name" value="mnmE_trmE_thdF"/>
    <property type="match status" value="1"/>
</dbReference>
<protein>
    <recommendedName>
        <fullName evidence="7">tRNA modification GTPase MnmE</fullName>
        <ecNumber evidence="7">3.6.-.-</ecNumber>
    </recommendedName>
</protein>
<dbReference type="InterPro" id="IPR027368">
    <property type="entry name" value="MnmE_dom2"/>
</dbReference>
<evidence type="ECO:0000256" key="7">
    <source>
        <dbReference type="HAMAP-Rule" id="MF_00379"/>
    </source>
</evidence>
<feature type="binding site" evidence="7">
    <location>
        <position position="251"/>
    </location>
    <ligand>
        <name>K(+)</name>
        <dbReference type="ChEBI" id="CHEBI:29103"/>
    </ligand>
</feature>
<feature type="binding site" evidence="7">
    <location>
        <position position="236"/>
    </location>
    <ligand>
        <name>Mg(2+)</name>
        <dbReference type="ChEBI" id="CHEBI:18420"/>
    </ligand>
</feature>
<keyword evidence="7" id="KW-0963">Cytoplasm</keyword>
<evidence type="ECO:0000256" key="4">
    <source>
        <dbReference type="ARBA" id="ARBA00022842"/>
    </source>
</evidence>
<dbReference type="Pfam" id="PF12631">
    <property type="entry name" value="MnmE_helical"/>
    <property type="match status" value="1"/>
</dbReference>
<dbReference type="Proteomes" id="UP000823936">
    <property type="component" value="Unassembled WGS sequence"/>
</dbReference>
<dbReference type="InterPro" id="IPR025867">
    <property type="entry name" value="MnmE_helical"/>
</dbReference>
<evidence type="ECO:0000256" key="5">
    <source>
        <dbReference type="ARBA" id="ARBA00022958"/>
    </source>
</evidence>
<feature type="domain" description="MnmE helical" evidence="11">
    <location>
        <begin position="130"/>
        <end position="434"/>
    </location>
</feature>
<feature type="binding site" evidence="7">
    <location>
        <position position="232"/>
    </location>
    <ligand>
        <name>K(+)</name>
        <dbReference type="ChEBI" id="CHEBI:29103"/>
    </ligand>
</feature>
<feature type="binding site" evidence="7">
    <location>
        <position position="257"/>
    </location>
    <ligand>
        <name>Mg(2+)</name>
        <dbReference type="ChEBI" id="CHEBI:18420"/>
    </ligand>
</feature>
<comment type="function">
    <text evidence="7">Exhibits a very high intrinsic GTPase hydrolysis rate. Involved in the addition of a carboxymethylaminomethyl (cmnm) group at the wobble position (U34) of certain tRNAs, forming tRNA-cmnm(5)s(2)U34.</text>
</comment>
<dbReference type="CDD" id="cd04164">
    <property type="entry name" value="trmE"/>
    <property type="match status" value="1"/>
</dbReference>
<reference evidence="12" key="2">
    <citation type="submission" date="2021-04" db="EMBL/GenBank/DDBJ databases">
        <authorList>
            <person name="Gilroy R."/>
        </authorList>
    </citation>
    <scope>NUCLEOTIDE SEQUENCE</scope>
    <source>
        <strain evidence="12">Gambia11-129</strain>
    </source>
</reference>
<dbReference type="Gene3D" id="3.40.50.300">
    <property type="entry name" value="P-loop containing nucleotide triphosphate hydrolases"/>
    <property type="match status" value="1"/>
</dbReference>
<evidence type="ECO:0000256" key="8">
    <source>
        <dbReference type="RuleBase" id="RU003313"/>
    </source>
</evidence>
<comment type="similarity">
    <text evidence="1 7 8">Belongs to the TRAFAC class TrmE-Era-EngA-EngB-Septin-like GTPase superfamily. TrmE GTPase family.</text>
</comment>
<keyword evidence="6 7" id="KW-0342">GTP-binding</keyword>
<comment type="caution">
    <text evidence="12">The sequence shown here is derived from an EMBL/GenBank/DDBJ whole genome shotgun (WGS) entry which is preliminary data.</text>
</comment>
<comment type="subcellular location">
    <subcellularLocation>
        <location evidence="7">Cytoplasm</location>
    </subcellularLocation>
</comment>
<evidence type="ECO:0000256" key="1">
    <source>
        <dbReference type="ARBA" id="ARBA00011043"/>
    </source>
</evidence>
<comment type="subunit">
    <text evidence="7">Homodimer. Heterotetramer of two MnmE and two MnmG subunits.</text>
</comment>
<accession>A0A9D1PTC3</accession>
<keyword evidence="4 7" id="KW-0460">Magnesium</keyword>
<dbReference type="GO" id="GO:0046872">
    <property type="term" value="F:metal ion binding"/>
    <property type="evidence" value="ECO:0007669"/>
    <property type="project" value="UniProtKB-KW"/>
</dbReference>
<dbReference type="NCBIfam" id="TIGR00231">
    <property type="entry name" value="small_GTP"/>
    <property type="match status" value="1"/>
</dbReference>
<dbReference type="Gene3D" id="1.20.120.430">
    <property type="entry name" value="tRNA modification GTPase MnmE domain 2"/>
    <property type="match status" value="1"/>
</dbReference>
<dbReference type="Pfam" id="PF01926">
    <property type="entry name" value="MMR_HSR1"/>
    <property type="match status" value="1"/>
</dbReference>
<dbReference type="InterPro" id="IPR004520">
    <property type="entry name" value="GTPase_MnmE"/>
</dbReference>
<feature type="binding site" evidence="7">
    <location>
        <begin position="276"/>
        <end position="279"/>
    </location>
    <ligand>
        <name>GTP</name>
        <dbReference type="ChEBI" id="CHEBI:37565"/>
    </ligand>
</feature>